<feature type="transmembrane region" description="Helical" evidence="9">
    <location>
        <begin position="20"/>
        <end position="43"/>
    </location>
</feature>
<comment type="subcellular location">
    <subcellularLocation>
        <location evidence="9">Cell membrane</location>
        <topology evidence="9">Multi-pass membrane protein</topology>
    </subcellularLocation>
</comment>
<reference evidence="11" key="1">
    <citation type="journal article" date="2021" name="PeerJ">
        <title>Extensive microbial diversity within the chicken gut microbiome revealed by metagenomics and culture.</title>
        <authorList>
            <person name="Gilroy R."/>
            <person name="Ravi A."/>
            <person name="Getino M."/>
            <person name="Pursley I."/>
            <person name="Horton D.L."/>
            <person name="Alikhan N.F."/>
            <person name="Baker D."/>
            <person name="Gharbi K."/>
            <person name="Hall N."/>
            <person name="Watson M."/>
            <person name="Adriaenssens E.M."/>
            <person name="Foster-Nyarko E."/>
            <person name="Jarju S."/>
            <person name="Secka A."/>
            <person name="Antonio M."/>
            <person name="Oren A."/>
            <person name="Chaudhuri R.R."/>
            <person name="La Ragione R."/>
            <person name="Hildebrand F."/>
            <person name="Pallen M.J."/>
        </authorList>
    </citation>
    <scope>NUCLEOTIDE SEQUENCE</scope>
    <source>
        <strain evidence="11">ChiGjej5B5-7349</strain>
    </source>
</reference>
<keyword evidence="3 9" id="KW-0645">Protease</keyword>
<name>A0A921MCM8_9MICO</name>
<comment type="function">
    <text evidence="9">This protein specifically catalyzes the removal of signal peptides from prolipoproteins.</text>
</comment>
<proteinExistence type="inferred from homology"/>
<comment type="similarity">
    <text evidence="1 9 10">Belongs to the peptidase A8 family.</text>
</comment>
<evidence type="ECO:0000256" key="4">
    <source>
        <dbReference type="ARBA" id="ARBA00022692"/>
    </source>
</evidence>
<feature type="active site" evidence="9">
    <location>
        <position position="146"/>
    </location>
</feature>
<dbReference type="GO" id="GO:0006508">
    <property type="term" value="P:proteolysis"/>
    <property type="evidence" value="ECO:0007669"/>
    <property type="project" value="UniProtKB-KW"/>
</dbReference>
<dbReference type="PRINTS" id="PR00781">
    <property type="entry name" value="LIPOSIGPTASE"/>
</dbReference>
<keyword evidence="4 9" id="KW-0812">Transmembrane</keyword>
<accession>A0A921MCM8</accession>
<dbReference type="EC" id="3.4.23.36" evidence="9"/>
<evidence type="ECO:0000313" key="12">
    <source>
        <dbReference type="Proteomes" id="UP000784435"/>
    </source>
</evidence>
<evidence type="ECO:0000256" key="9">
    <source>
        <dbReference type="HAMAP-Rule" id="MF_00161"/>
    </source>
</evidence>
<feature type="transmembrane region" description="Helical" evidence="9">
    <location>
        <begin position="100"/>
        <end position="117"/>
    </location>
</feature>
<dbReference type="Proteomes" id="UP000784435">
    <property type="component" value="Unassembled WGS sequence"/>
</dbReference>
<protein>
    <recommendedName>
        <fullName evidence="9">Lipoprotein signal peptidase</fullName>
        <ecNumber evidence="9">3.4.23.36</ecNumber>
    </recommendedName>
    <alternativeName>
        <fullName evidence="9">Prolipoprotein signal peptidase</fullName>
    </alternativeName>
    <alternativeName>
        <fullName evidence="9">Signal peptidase II</fullName>
        <shortName evidence="9">SPase II</shortName>
    </alternativeName>
</protein>
<comment type="caution">
    <text evidence="11">The sequence shown here is derived from an EMBL/GenBank/DDBJ whole genome shotgun (WGS) entry which is preliminary data.</text>
</comment>
<keyword evidence="2 9" id="KW-1003">Cell membrane</keyword>
<dbReference type="PANTHER" id="PTHR33695:SF1">
    <property type="entry name" value="LIPOPROTEIN SIGNAL PEPTIDASE"/>
    <property type="match status" value="1"/>
</dbReference>
<keyword evidence="8 9" id="KW-0472">Membrane</keyword>
<dbReference type="HAMAP" id="MF_00161">
    <property type="entry name" value="LspA"/>
    <property type="match status" value="1"/>
</dbReference>
<evidence type="ECO:0000256" key="3">
    <source>
        <dbReference type="ARBA" id="ARBA00022670"/>
    </source>
</evidence>
<evidence type="ECO:0000256" key="6">
    <source>
        <dbReference type="ARBA" id="ARBA00022801"/>
    </source>
</evidence>
<evidence type="ECO:0000256" key="7">
    <source>
        <dbReference type="ARBA" id="ARBA00022989"/>
    </source>
</evidence>
<dbReference type="EMBL" id="DYUK01000092">
    <property type="protein sequence ID" value="HJG79655.1"/>
    <property type="molecule type" value="Genomic_DNA"/>
</dbReference>
<keyword evidence="7 9" id="KW-1133">Transmembrane helix</keyword>
<dbReference type="PANTHER" id="PTHR33695">
    <property type="entry name" value="LIPOPROTEIN SIGNAL PEPTIDASE"/>
    <property type="match status" value="1"/>
</dbReference>
<evidence type="ECO:0000313" key="11">
    <source>
        <dbReference type="EMBL" id="HJG79655.1"/>
    </source>
</evidence>
<evidence type="ECO:0000256" key="10">
    <source>
        <dbReference type="RuleBase" id="RU004181"/>
    </source>
</evidence>
<evidence type="ECO:0000256" key="2">
    <source>
        <dbReference type="ARBA" id="ARBA00022475"/>
    </source>
</evidence>
<keyword evidence="5 9" id="KW-0064">Aspartyl protease</keyword>
<feature type="transmembrane region" description="Helical" evidence="9">
    <location>
        <begin position="137"/>
        <end position="159"/>
    </location>
</feature>
<evidence type="ECO:0000256" key="1">
    <source>
        <dbReference type="ARBA" id="ARBA00006139"/>
    </source>
</evidence>
<keyword evidence="6 9" id="KW-0378">Hydrolase</keyword>
<sequence length="193" mass="20543">MAPAPQRAQTPRSGRRLRALLYCAAALVVVIDQITKQIAVAALEGRPRIPIVGDLVGLQFLRNDGAAFGMGSNATWVFTVIALVVFVVILWAGRRLGSTAWAWALGLLLGGLTGNLIDRLVRPPEFFHGAVVDFIDLYFFVCNIADIAITGAACVLIIVSFRGIGLDGRLEADRDGAAGQTPAARTAEGEDRS</sequence>
<dbReference type="Pfam" id="PF01252">
    <property type="entry name" value="Peptidase_A8"/>
    <property type="match status" value="1"/>
</dbReference>
<comment type="pathway">
    <text evidence="9">Protein modification; lipoprotein biosynthesis (signal peptide cleavage).</text>
</comment>
<feature type="transmembrane region" description="Helical" evidence="9">
    <location>
        <begin position="74"/>
        <end position="93"/>
    </location>
</feature>
<dbReference type="AlphaFoldDB" id="A0A921MCM8"/>
<dbReference type="GO" id="GO:0004190">
    <property type="term" value="F:aspartic-type endopeptidase activity"/>
    <property type="evidence" value="ECO:0007669"/>
    <property type="project" value="UniProtKB-UniRule"/>
</dbReference>
<dbReference type="InterPro" id="IPR001872">
    <property type="entry name" value="Peptidase_A8"/>
</dbReference>
<feature type="active site" evidence="9">
    <location>
        <position position="133"/>
    </location>
</feature>
<gene>
    <name evidence="9" type="primary">lspA</name>
    <name evidence="11" type="ORF">K8V08_04500</name>
</gene>
<reference evidence="11" key="2">
    <citation type="submission" date="2021-09" db="EMBL/GenBank/DDBJ databases">
        <authorList>
            <person name="Gilroy R."/>
        </authorList>
    </citation>
    <scope>NUCLEOTIDE SEQUENCE</scope>
    <source>
        <strain evidence="11">ChiGjej5B5-7349</strain>
    </source>
</reference>
<dbReference type="GO" id="GO:0005886">
    <property type="term" value="C:plasma membrane"/>
    <property type="evidence" value="ECO:0007669"/>
    <property type="project" value="UniProtKB-SubCell"/>
</dbReference>
<evidence type="ECO:0000256" key="5">
    <source>
        <dbReference type="ARBA" id="ARBA00022750"/>
    </source>
</evidence>
<organism evidence="11 12">
    <name type="scientific">Brevibacterium senegalense</name>
    <dbReference type="NCBI Taxonomy" id="1033736"/>
    <lineage>
        <taxon>Bacteria</taxon>
        <taxon>Bacillati</taxon>
        <taxon>Actinomycetota</taxon>
        <taxon>Actinomycetes</taxon>
        <taxon>Micrococcales</taxon>
        <taxon>Brevibacteriaceae</taxon>
        <taxon>Brevibacterium</taxon>
    </lineage>
</organism>
<comment type="catalytic activity">
    <reaction evidence="9">
        <text>Release of signal peptides from bacterial membrane prolipoproteins. Hydrolyzes -Xaa-Yaa-Zaa-|-(S,diacylglyceryl)Cys-, in which Xaa is hydrophobic (preferably Leu), and Yaa (Ala or Ser) and Zaa (Gly or Ala) have small, neutral side chains.</text>
        <dbReference type="EC" id="3.4.23.36"/>
    </reaction>
</comment>
<evidence type="ECO:0000256" key="8">
    <source>
        <dbReference type="ARBA" id="ARBA00023136"/>
    </source>
</evidence>